<organism evidence="2 3">
    <name type="scientific">Phytophthora cactorum</name>
    <dbReference type="NCBI Taxonomy" id="29920"/>
    <lineage>
        <taxon>Eukaryota</taxon>
        <taxon>Sar</taxon>
        <taxon>Stramenopiles</taxon>
        <taxon>Oomycota</taxon>
        <taxon>Peronosporomycetes</taxon>
        <taxon>Peronosporales</taxon>
        <taxon>Peronosporaceae</taxon>
        <taxon>Phytophthora</taxon>
    </lineage>
</organism>
<name>A0A8T1TZA2_9STRA</name>
<evidence type="ECO:0000313" key="3">
    <source>
        <dbReference type="Proteomes" id="UP000688947"/>
    </source>
</evidence>
<evidence type="ECO:0000256" key="1">
    <source>
        <dbReference type="SAM" id="MobiDB-lite"/>
    </source>
</evidence>
<proteinExistence type="predicted"/>
<reference evidence="2" key="1">
    <citation type="submission" date="2021-01" db="EMBL/GenBank/DDBJ databases">
        <title>Phytophthora aleatoria, a newly-described species from Pinus radiata is distinct from Phytophthora cactorum isolates based on comparative genomics.</title>
        <authorList>
            <person name="Mcdougal R."/>
            <person name="Panda P."/>
            <person name="Williams N."/>
            <person name="Studholme D.J."/>
        </authorList>
    </citation>
    <scope>NUCLEOTIDE SEQUENCE</scope>
    <source>
        <strain evidence="2">NZFS 3830</strain>
    </source>
</reference>
<dbReference type="AlphaFoldDB" id="A0A8T1TZA2"/>
<sequence>MSATTSHLSTNFGAVYRSFHYFRALPCSSFDVLRQVQHPSVASQRTATSIRSYTTDQPLSALKTSCIFSSTNAKNVNAEDLVTSSHLEDLLRGELEDEGSDHDDHHGRDDDFVYY</sequence>
<gene>
    <name evidence="2" type="ORF">JG687_00014231</name>
</gene>
<protein>
    <submittedName>
        <fullName evidence="2">Uncharacterized protein</fullName>
    </submittedName>
</protein>
<evidence type="ECO:0000313" key="2">
    <source>
        <dbReference type="EMBL" id="KAG6950477.1"/>
    </source>
</evidence>
<dbReference type="EMBL" id="JAENGZ010001125">
    <property type="protein sequence ID" value="KAG6950477.1"/>
    <property type="molecule type" value="Genomic_DNA"/>
</dbReference>
<feature type="compositionally biased region" description="Basic and acidic residues" evidence="1">
    <location>
        <begin position="102"/>
        <end position="115"/>
    </location>
</feature>
<dbReference type="VEuPathDB" id="FungiDB:PC110_g5138"/>
<dbReference type="OrthoDB" id="10323896at2759"/>
<feature type="region of interest" description="Disordered" evidence="1">
    <location>
        <begin position="94"/>
        <end position="115"/>
    </location>
</feature>
<accession>A0A8T1TZA2</accession>
<dbReference type="Proteomes" id="UP000688947">
    <property type="component" value="Unassembled WGS sequence"/>
</dbReference>
<comment type="caution">
    <text evidence="2">The sequence shown here is derived from an EMBL/GenBank/DDBJ whole genome shotgun (WGS) entry which is preliminary data.</text>
</comment>